<evidence type="ECO:0000313" key="3">
    <source>
        <dbReference type="Proteomes" id="UP000054549"/>
    </source>
</evidence>
<feature type="compositionally biased region" description="Low complexity" evidence="1">
    <location>
        <begin position="1"/>
        <end position="19"/>
    </location>
</feature>
<organism evidence="2 3">
    <name type="scientific">Amanita muscaria (strain Koide BX008)</name>
    <dbReference type="NCBI Taxonomy" id="946122"/>
    <lineage>
        <taxon>Eukaryota</taxon>
        <taxon>Fungi</taxon>
        <taxon>Dikarya</taxon>
        <taxon>Basidiomycota</taxon>
        <taxon>Agaricomycotina</taxon>
        <taxon>Agaricomycetes</taxon>
        <taxon>Agaricomycetidae</taxon>
        <taxon>Agaricales</taxon>
        <taxon>Pluteineae</taxon>
        <taxon>Amanitaceae</taxon>
        <taxon>Amanita</taxon>
    </lineage>
</organism>
<reference evidence="2 3" key="1">
    <citation type="submission" date="2014-04" db="EMBL/GenBank/DDBJ databases">
        <title>Evolutionary Origins and Diversification of the Mycorrhizal Mutualists.</title>
        <authorList>
            <consortium name="DOE Joint Genome Institute"/>
            <consortium name="Mycorrhizal Genomics Consortium"/>
            <person name="Kohler A."/>
            <person name="Kuo A."/>
            <person name="Nagy L.G."/>
            <person name="Floudas D."/>
            <person name="Copeland A."/>
            <person name="Barry K.W."/>
            <person name="Cichocki N."/>
            <person name="Veneault-Fourrey C."/>
            <person name="LaButti K."/>
            <person name="Lindquist E.A."/>
            <person name="Lipzen A."/>
            <person name="Lundell T."/>
            <person name="Morin E."/>
            <person name="Murat C."/>
            <person name="Riley R."/>
            <person name="Ohm R."/>
            <person name="Sun H."/>
            <person name="Tunlid A."/>
            <person name="Henrissat B."/>
            <person name="Grigoriev I.V."/>
            <person name="Hibbett D.S."/>
            <person name="Martin F."/>
        </authorList>
    </citation>
    <scope>NUCLEOTIDE SEQUENCE [LARGE SCALE GENOMIC DNA]</scope>
    <source>
        <strain evidence="2 3">Koide BX008</strain>
    </source>
</reference>
<evidence type="ECO:0000256" key="1">
    <source>
        <dbReference type="SAM" id="MobiDB-lite"/>
    </source>
</evidence>
<accession>A0A0C2WJG2</accession>
<dbReference type="HOGENOM" id="CLU_2589219_0_0_1"/>
<dbReference type="EMBL" id="KN818433">
    <property type="protein sequence ID" value="KIL56288.1"/>
    <property type="molecule type" value="Genomic_DNA"/>
</dbReference>
<gene>
    <name evidence="2" type="ORF">M378DRAFT_17227</name>
</gene>
<evidence type="ECO:0000313" key="2">
    <source>
        <dbReference type="EMBL" id="KIL56288.1"/>
    </source>
</evidence>
<feature type="region of interest" description="Disordered" evidence="1">
    <location>
        <begin position="1"/>
        <end position="23"/>
    </location>
</feature>
<protein>
    <submittedName>
        <fullName evidence="2">Uncharacterized protein</fullName>
    </submittedName>
</protein>
<proteinExistence type="predicted"/>
<dbReference type="AlphaFoldDB" id="A0A0C2WJG2"/>
<sequence>MNSAYSLSSSTSSPPASALGPEPSTSIASTPIFIAVSFHAAMIKDEVEELTFLTTRTFDLTTLTTHTFEPTTLGHSHFGT</sequence>
<dbReference type="InParanoid" id="A0A0C2WJG2"/>
<name>A0A0C2WJG2_AMAMK</name>
<dbReference type="Proteomes" id="UP000054549">
    <property type="component" value="Unassembled WGS sequence"/>
</dbReference>
<keyword evidence="3" id="KW-1185">Reference proteome</keyword>